<feature type="compositionally biased region" description="Basic and acidic residues" evidence="1">
    <location>
        <begin position="566"/>
        <end position="582"/>
    </location>
</feature>
<dbReference type="Proteomes" id="UP000886785">
    <property type="component" value="Unassembled WGS sequence"/>
</dbReference>
<feature type="compositionally biased region" description="Polar residues" evidence="1">
    <location>
        <begin position="507"/>
        <end position="519"/>
    </location>
</feature>
<feature type="compositionally biased region" description="Gly residues" evidence="1">
    <location>
        <begin position="667"/>
        <end position="679"/>
    </location>
</feature>
<feature type="transmembrane region" description="Helical" evidence="2">
    <location>
        <begin position="60"/>
        <end position="83"/>
    </location>
</feature>
<feature type="region of interest" description="Disordered" evidence="1">
    <location>
        <begin position="378"/>
        <end position="703"/>
    </location>
</feature>
<dbReference type="AlphaFoldDB" id="A0A9D1DNX5"/>
<evidence type="ECO:0000313" key="4">
    <source>
        <dbReference type="Proteomes" id="UP000886785"/>
    </source>
</evidence>
<sequence>MPRRAAETAREAWCRHILEGILKGLAQWIYSLFLDALAYMGGALLELLRMDMTYFRQNVPIIVDFVDLFYGIGWGLLIGNLAFQSLKSMISGLGFEGEAPTQLFGRTLIFSFLMTFSRQICEIGMGIGNTVIQLIGVPEKVDFRPPDESYFSVDVSWVLVIAIGLILGIQILKLFFEIGERYVIVVLLALMAPLGFSMGGSKSTKDIFSGYIRMFASMILMMVMNVIFLKLILSALATMPSGALVFPWCILVVAIARVARKIDSVISKIGLNPAITGDGLGGGSPAAVAMLAARNIAHSAWQKTSSSLFKKGGDKGSNSPSGSPRPSPASSPPGGRSGGPASSGFSPSGTSGRSSGSASAGGSSGTVASGYSKKFGESTGIHTARGHSQVQKNGFGTTSHSHSEAQTNRFSVSDSHAADGKAGYSREISEKMNAAPDASNVSFPGGRNVNMNRFGVNTISPGKGFPPPKPGNRSGNIPTVRSSQVSSRAGQRQYQILPKSAGVNVSGRIQTSASNPQIKSTRSSDSPSSISGVPSQGGIAVSDVRKSTTHPLQKDTEYSFDIPAPPEEKRTAAFSGESDKSGRSTPTPPVYGAEFREHTTLSTEKHSFGVPVSSGSTISKPVSVPVPRPPYPANSARSIQRAGEAQIPTRGRGQTQSPHPSDRTEGRGGISSGDPGGIGQSRFTTGMRPGSPQKPEKKHERRK</sequence>
<evidence type="ECO:0000313" key="3">
    <source>
        <dbReference type="EMBL" id="HIR56296.1"/>
    </source>
</evidence>
<keyword evidence="2" id="KW-0812">Transmembrane</keyword>
<feature type="compositionally biased region" description="Basic and acidic residues" evidence="1">
    <location>
        <begin position="594"/>
        <end position="607"/>
    </location>
</feature>
<feature type="transmembrane region" description="Helical" evidence="2">
    <location>
        <begin position="28"/>
        <end position="48"/>
    </location>
</feature>
<feature type="region of interest" description="Disordered" evidence="1">
    <location>
        <begin position="307"/>
        <end position="366"/>
    </location>
</feature>
<evidence type="ECO:0000256" key="2">
    <source>
        <dbReference type="SAM" id="Phobius"/>
    </source>
</evidence>
<feature type="compositionally biased region" description="Polar residues" evidence="1">
    <location>
        <begin position="473"/>
        <end position="494"/>
    </location>
</feature>
<keyword evidence="2" id="KW-1133">Transmembrane helix</keyword>
<feature type="compositionally biased region" description="Low complexity" evidence="1">
    <location>
        <begin position="520"/>
        <end position="534"/>
    </location>
</feature>
<feature type="compositionally biased region" description="Polar residues" evidence="1">
    <location>
        <begin position="386"/>
        <end position="414"/>
    </location>
</feature>
<feature type="transmembrane region" description="Helical" evidence="2">
    <location>
        <begin position="182"/>
        <end position="199"/>
    </location>
</feature>
<accession>A0A9D1DNX5</accession>
<feature type="transmembrane region" description="Helical" evidence="2">
    <location>
        <begin position="211"/>
        <end position="233"/>
    </location>
</feature>
<comment type="caution">
    <text evidence="3">The sequence shown here is derived from an EMBL/GenBank/DDBJ whole genome shotgun (WGS) entry which is preliminary data.</text>
</comment>
<feature type="compositionally biased region" description="Polar residues" evidence="1">
    <location>
        <begin position="449"/>
        <end position="460"/>
    </location>
</feature>
<reference evidence="3" key="2">
    <citation type="journal article" date="2021" name="PeerJ">
        <title>Extensive microbial diversity within the chicken gut microbiome revealed by metagenomics and culture.</title>
        <authorList>
            <person name="Gilroy R."/>
            <person name="Ravi A."/>
            <person name="Getino M."/>
            <person name="Pursley I."/>
            <person name="Horton D.L."/>
            <person name="Alikhan N.F."/>
            <person name="Baker D."/>
            <person name="Gharbi K."/>
            <person name="Hall N."/>
            <person name="Watson M."/>
            <person name="Adriaenssens E.M."/>
            <person name="Foster-Nyarko E."/>
            <person name="Jarju S."/>
            <person name="Secka A."/>
            <person name="Antonio M."/>
            <person name="Oren A."/>
            <person name="Chaudhuri R.R."/>
            <person name="La Ragione R."/>
            <person name="Hildebrand F."/>
            <person name="Pallen M.J."/>
        </authorList>
    </citation>
    <scope>NUCLEOTIDE SEQUENCE</scope>
    <source>
        <strain evidence="3">ChiSjej1B19-7085</strain>
    </source>
</reference>
<gene>
    <name evidence="3" type="ORF">IAA54_01380</name>
</gene>
<feature type="transmembrane region" description="Helical" evidence="2">
    <location>
        <begin position="155"/>
        <end position="176"/>
    </location>
</feature>
<feature type="transmembrane region" description="Helical" evidence="2">
    <location>
        <begin position="239"/>
        <end position="259"/>
    </location>
</feature>
<dbReference type="EMBL" id="DVHF01000017">
    <property type="protein sequence ID" value="HIR56296.1"/>
    <property type="molecule type" value="Genomic_DNA"/>
</dbReference>
<reference evidence="3" key="1">
    <citation type="submission" date="2020-10" db="EMBL/GenBank/DDBJ databases">
        <authorList>
            <person name="Gilroy R."/>
        </authorList>
    </citation>
    <scope>NUCLEOTIDE SEQUENCE</scope>
    <source>
        <strain evidence="3">ChiSjej1B19-7085</strain>
    </source>
</reference>
<feature type="compositionally biased region" description="Low complexity" evidence="1">
    <location>
        <begin position="339"/>
        <end position="366"/>
    </location>
</feature>
<proteinExistence type="predicted"/>
<organism evidence="3 4">
    <name type="scientific">Candidatus Gallacutalibacter pullicola</name>
    <dbReference type="NCBI Taxonomy" id="2840830"/>
    <lineage>
        <taxon>Bacteria</taxon>
        <taxon>Bacillati</taxon>
        <taxon>Bacillota</taxon>
        <taxon>Clostridia</taxon>
        <taxon>Eubacteriales</taxon>
        <taxon>Candidatus Gallacutalibacter</taxon>
    </lineage>
</organism>
<feature type="compositionally biased region" description="Basic and acidic residues" evidence="1">
    <location>
        <begin position="694"/>
        <end position="703"/>
    </location>
</feature>
<protein>
    <submittedName>
        <fullName evidence="3">Uncharacterized protein</fullName>
    </submittedName>
</protein>
<evidence type="ECO:0000256" key="1">
    <source>
        <dbReference type="SAM" id="MobiDB-lite"/>
    </source>
</evidence>
<keyword evidence="2" id="KW-0472">Membrane</keyword>
<name>A0A9D1DNX5_9FIRM</name>